<protein>
    <submittedName>
        <fullName evidence="2">Uncharacterized protein</fullName>
    </submittedName>
</protein>
<name>A0A7J0GZF0_9ERIC</name>
<gene>
    <name evidence="2" type="ORF">Acr_25g0006080</name>
</gene>
<accession>A0A7J0GZF0</accession>
<keyword evidence="1" id="KW-0812">Transmembrane</keyword>
<evidence type="ECO:0000313" key="3">
    <source>
        <dbReference type="Proteomes" id="UP000585474"/>
    </source>
</evidence>
<reference evidence="2 3" key="1">
    <citation type="submission" date="2019-07" db="EMBL/GenBank/DDBJ databases">
        <title>De Novo Assembly of kiwifruit Actinidia rufa.</title>
        <authorList>
            <person name="Sugita-Konishi S."/>
            <person name="Sato K."/>
            <person name="Mori E."/>
            <person name="Abe Y."/>
            <person name="Kisaki G."/>
            <person name="Hamano K."/>
            <person name="Suezawa K."/>
            <person name="Otani M."/>
            <person name="Fukuda T."/>
            <person name="Manabe T."/>
            <person name="Gomi K."/>
            <person name="Tabuchi M."/>
            <person name="Akimitsu K."/>
            <person name="Kataoka I."/>
        </authorList>
    </citation>
    <scope>NUCLEOTIDE SEQUENCE [LARGE SCALE GENOMIC DNA]</scope>
    <source>
        <strain evidence="3">cv. Fuchu</strain>
    </source>
</reference>
<evidence type="ECO:0000313" key="2">
    <source>
        <dbReference type="EMBL" id="GFZ16199.1"/>
    </source>
</evidence>
<feature type="transmembrane region" description="Helical" evidence="1">
    <location>
        <begin position="73"/>
        <end position="93"/>
    </location>
</feature>
<evidence type="ECO:0000256" key="1">
    <source>
        <dbReference type="SAM" id="Phobius"/>
    </source>
</evidence>
<feature type="transmembrane region" description="Helical" evidence="1">
    <location>
        <begin position="33"/>
        <end position="53"/>
    </location>
</feature>
<organism evidence="2 3">
    <name type="scientific">Actinidia rufa</name>
    <dbReference type="NCBI Taxonomy" id="165716"/>
    <lineage>
        <taxon>Eukaryota</taxon>
        <taxon>Viridiplantae</taxon>
        <taxon>Streptophyta</taxon>
        <taxon>Embryophyta</taxon>
        <taxon>Tracheophyta</taxon>
        <taxon>Spermatophyta</taxon>
        <taxon>Magnoliopsida</taxon>
        <taxon>eudicotyledons</taxon>
        <taxon>Gunneridae</taxon>
        <taxon>Pentapetalae</taxon>
        <taxon>asterids</taxon>
        <taxon>Ericales</taxon>
        <taxon>Actinidiaceae</taxon>
        <taxon>Actinidia</taxon>
    </lineage>
</organism>
<keyword evidence="3" id="KW-1185">Reference proteome</keyword>
<comment type="caution">
    <text evidence="2">The sequence shown here is derived from an EMBL/GenBank/DDBJ whole genome shotgun (WGS) entry which is preliminary data.</text>
</comment>
<proteinExistence type="predicted"/>
<dbReference type="AlphaFoldDB" id="A0A7J0GZF0"/>
<dbReference type="OrthoDB" id="1716910at2759"/>
<keyword evidence="1" id="KW-1133">Transmembrane helix</keyword>
<dbReference type="EMBL" id="BJWL01000025">
    <property type="protein sequence ID" value="GFZ16199.1"/>
    <property type="molecule type" value="Genomic_DNA"/>
</dbReference>
<dbReference type="Proteomes" id="UP000585474">
    <property type="component" value="Unassembled WGS sequence"/>
</dbReference>
<sequence>MAKQPSVFKVFLLNHLPRTPLVVPSTSSKETTISGSILFLTSALAAVVPLIPYEHTGRHQVPKIIFKDRPSTYHAFILSVMFAFSGAFSTLFVHNKPKMERMCQFYSMISMASALHY</sequence>
<keyword evidence="1" id="KW-0472">Membrane</keyword>